<keyword evidence="3" id="KW-1185">Reference proteome</keyword>
<dbReference type="Proteomes" id="UP000076722">
    <property type="component" value="Unassembled WGS sequence"/>
</dbReference>
<protein>
    <submittedName>
        <fullName evidence="2">Uncharacterized protein</fullName>
    </submittedName>
</protein>
<dbReference type="AlphaFoldDB" id="A0A164RXU2"/>
<feature type="compositionally biased region" description="Polar residues" evidence="1">
    <location>
        <begin position="125"/>
        <end position="134"/>
    </location>
</feature>
<evidence type="ECO:0000313" key="2">
    <source>
        <dbReference type="EMBL" id="KZS90984.1"/>
    </source>
</evidence>
<evidence type="ECO:0000313" key="3">
    <source>
        <dbReference type="Proteomes" id="UP000076722"/>
    </source>
</evidence>
<evidence type="ECO:0000256" key="1">
    <source>
        <dbReference type="SAM" id="MobiDB-lite"/>
    </source>
</evidence>
<name>A0A164RXU2_9AGAM</name>
<dbReference type="EMBL" id="KV419418">
    <property type="protein sequence ID" value="KZS90984.1"/>
    <property type="molecule type" value="Genomic_DNA"/>
</dbReference>
<organism evidence="2 3">
    <name type="scientific">Sistotremastrum niveocremeum HHB9708</name>
    <dbReference type="NCBI Taxonomy" id="1314777"/>
    <lineage>
        <taxon>Eukaryota</taxon>
        <taxon>Fungi</taxon>
        <taxon>Dikarya</taxon>
        <taxon>Basidiomycota</taxon>
        <taxon>Agaricomycotina</taxon>
        <taxon>Agaricomycetes</taxon>
        <taxon>Sistotremastrales</taxon>
        <taxon>Sistotremastraceae</taxon>
        <taxon>Sertulicium</taxon>
        <taxon>Sertulicium niveocremeum</taxon>
    </lineage>
</organism>
<accession>A0A164RXU2</accession>
<proteinExistence type="predicted"/>
<gene>
    <name evidence="2" type="ORF">SISNIDRAFT_468216</name>
</gene>
<reference evidence="2 3" key="1">
    <citation type="journal article" date="2016" name="Mol. Biol. Evol.">
        <title>Comparative Genomics of Early-Diverging Mushroom-Forming Fungi Provides Insights into the Origins of Lignocellulose Decay Capabilities.</title>
        <authorList>
            <person name="Nagy L.G."/>
            <person name="Riley R."/>
            <person name="Tritt A."/>
            <person name="Adam C."/>
            <person name="Daum C."/>
            <person name="Floudas D."/>
            <person name="Sun H."/>
            <person name="Yadav J.S."/>
            <person name="Pangilinan J."/>
            <person name="Larsson K.H."/>
            <person name="Matsuura K."/>
            <person name="Barry K."/>
            <person name="Labutti K."/>
            <person name="Kuo R."/>
            <person name="Ohm R.A."/>
            <person name="Bhattacharya S.S."/>
            <person name="Shirouzu T."/>
            <person name="Yoshinaga Y."/>
            <person name="Martin F.M."/>
            <person name="Grigoriev I.V."/>
            <person name="Hibbett D.S."/>
        </authorList>
    </citation>
    <scope>NUCLEOTIDE SEQUENCE [LARGE SCALE GENOMIC DNA]</scope>
    <source>
        <strain evidence="2 3">HHB9708</strain>
    </source>
</reference>
<sequence>MKTEYFSSIVAGRRVTGLEHSRISDARPSDTKTHFIPKSHHGAEQVLAQVRCYTRPLRPGSIAIFVNVRGDVSNLKGGGRGLKLLKASEGFPLLVPSRSCTENRFSRSEGTGQIIGRHEHNLQANSPLTLTCAPNTRRKSQDEIRRRRRTNTPPPPPPREKAPPTGPRVVGDGRLSYSAMSIHNVILPESVLQQLVLHVMRAFGGLGIHTGYLGAVIAAIQNGNIHAPVDEAISDLNPPPYHSLPGHRADDLAPPSYESIFGSGAPPSYESIFGTTEGGTERGMGEERIIEEGPADTARSEGDVGADPHVVGAAVSYTREYVVTFSF</sequence>
<feature type="region of interest" description="Disordered" evidence="1">
    <location>
        <begin position="125"/>
        <end position="172"/>
    </location>
</feature>